<evidence type="ECO:0000259" key="4">
    <source>
        <dbReference type="Pfam" id="PF13354"/>
    </source>
</evidence>
<protein>
    <recommendedName>
        <fullName evidence="3">beta-lactamase</fullName>
        <ecNumber evidence="3">3.5.2.6</ecNumber>
    </recommendedName>
</protein>
<keyword evidence="6" id="KW-1185">Reference proteome</keyword>
<dbReference type="EC" id="3.5.2.6" evidence="3"/>
<sequence length="294" mass="31277">MKRRDVILGGGLMLSAACARRGAIAATADDMAPLRAFERASGGHVGMFAQNLRTGAALSWREADRFVACSTFKVSVAALALRAVERGEARPGDRLPLRPSDVPDWHAPAARAALSRGWMTLDEMSEAAVTVSDNSCANILLWRFGGPAAVTALWRQLGDREGRLDDGEPMVNRTPAGGIRDTVTPRGMARVLQGLLLGDTLAPASRDRLIRWMVACETGLDRLRAGLPARWRVGDKTGNNGADAAGDIAMAWADPSTPIVICAYTRGGIPTQGQFKELFPAIGRLVAARLGPLA</sequence>
<comment type="catalytic activity">
    <reaction evidence="1">
        <text>a beta-lactam + H2O = a substituted beta-amino acid</text>
        <dbReference type="Rhea" id="RHEA:20401"/>
        <dbReference type="ChEBI" id="CHEBI:15377"/>
        <dbReference type="ChEBI" id="CHEBI:35627"/>
        <dbReference type="ChEBI" id="CHEBI:140347"/>
        <dbReference type="EC" id="3.5.2.6"/>
    </reaction>
</comment>
<organism evidence="5 6">
    <name type="scientific">Rhizosaccharibacter radicis</name>
    <dbReference type="NCBI Taxonomy" id="2782605"/>
    <lineage>
        <taxon>Bacteria</taxon>
        <taxon>Pseudomonadati</taxon>
        <taxon>Pseudomonadota</taxon>
        <taxon>Alphaproteobacteria</taxon>
        <taxon>Acetobacterales</taxon>
        <taxon>Acetobacteraceae</taxon>
        <taxon>Rhizosaccharibacter</taxon>
    </lineage>
</organism>
<evidence type="ECO:0000256" key="1">
    <source>
        <dbReference type="ARBA" id="ARBA00001526"/>
    </source>
</evidence>
<dbReference type="RefSeq" id="WP_422919046.1">
    <property type="nucleotide sequence ID" value="NZ_JAMZEJ010000003.1"/>
</dbReference>
<dbReference type="PANTHER" id="PTHR35333">
    <property type="entry name" value="BETA-LACTAMASE"/>
    <property type="match status" value="1"/>
</dbReference>
<dbReference type="Gene3D" id="3.40.710.10">
    <property type="entry name" value="DD-peptidase/beta-lactamase superfamily"/>
    <property type="match status" value="1"/>
</dbReference>
<evidence type="ECO:0000256" key="3">
    <source>
        <dbReference type="ARBA" id="ARBA00012865"/>
    </source>
</evidence>
<dbReference type="GO" id="GO:0008800">
    <property type="term" value="F:beta-lactamase activity"/>
    <property type="evidence" value="ECO:0007669"/>
    <property type="project" value="UniProtKB-EC"/>
</dbReference>
<dbReference type="PRINTS" id="PR00118">
    <property type="entry name" value="BLACTAMASEA"/>
</dbReference>
<keyword evidence="5" id="KW-0378">Hydrolase</keyword>
<evidence type="ECO:0000313" key="5">
    <source>
        <dbReference type="EMBL" id="MCQ8240315.1"/>
    </source>
</evidence>
<dbReference type="EMBL" id="JAMZEJ010000003">
    <property type="protein sequence ID" value="MCQ8240315.1"/>
    <property type="molecule type" value="Genomic_DNA"/>
</dbReference>
<dbReference type="PROSITE" id="PS51257">
    <property type="entry name" value="PROKAR_LIPOPROTEIN"/>
    <property type="match status" value="1"/>
</dbReference>
<dbReference type="Pfam" id="PF13354">
    <property type="entry name" value="Beta-lactamase2"/>
    <property type="match status" value="1"/>
</dbReference>
<name>A0ABT1VY52_9PROT</name>
<dbReference type="PANTHER" id="PTHR35333:SF3">
    <property type="entry name" value="BETA-LACTAMASE-TYPE TRANSPEPTIDASE FOLD CONTAINING PROTEIN"/>
    <property type="match status" value="1"/>
</dbReference>
<dbReference type="InterPro" id="IPR045155">
    <property type="entry name" value="Beta-lactam_cat"/>
</dbReference>
<reference evidence="5 6" key="1">
    <citation type="submission" date="2022-06" db="EMBL/GenBank/DDBJ databases">
        <title>Rhizosaccharibacter gen. nov. sp. nov. KSS12, endophytic bacteria isolated from sugarcane.</title>
        <authorList>
            <person name="Pitiwittayakul N."/>
        </authorList>
    </citation>
    <scope>NUCLEOTIDE SEQUENCE [LARGE SCALE GENOMIC DNA]</scope>
    <source>
        <strain evidence="5 6">KSS12</strain>
    </source>
</reference>
<proteinExistence type="inferred from homology"/>
<feature type="domain" description="Beta-lactamase class A catalytic" evidence="4">
    <location>
        <begin position="46"/>
        <end position="265"/>
    </location>
</feature>
<dbReference type="NCBIfam" id="NF033103">
    <property type="entry name" value="bla_class_A"/>
    <property type="match status" value="1"/>
</dbReference>
<dbReference type="SUPFAM" id="SSF56601">
    <property type="entry name" value="beta-lactamase/transpeptidase-like"/>
    <property type="match status" value="1"/>
</dbReference>
<dbReference type="InterPro" id="IPR000871">
    <property type="entry name" value="Beta-lactam_class-A"/>
</dbReference>
<comment type="similarity">
    <text evidence="2">Belongs to the class-A beta-lactamase family.</text>
</comment>
<accession>A0ABT1VY52</accession>
<dbReference type="InterPro" id="IPR012338">
    <property type="entry name" value="Beta-lactam/transpept-like"/>
</dbReference>
<evidence type="ECO:0000256" key="2">
    <source>
        <dbReference type="ARBA" id="ARBA00009009"/>
    </source>
</evidence>
<dbReference type="Proteomes" id="UP001524547">
    <property type="component" value="Unassembled WGS sequence"/>
</dbReference>
<evidence type="ECO:0000313" key="6">
    <source>
        <dbReference type="Proteomes" id="UP001524547"/>
    </source>
</evidence>
<comment type="caution">
    <text evidence="5">The sequence shown here is derived from an EMBL/GenBank/DDBJ whole genome shotgun (WGS) entry which is preliminary data.</text>
</comment>
<gene>
    <name evidence="5" type="primary">bla</name>
    <name evidence="5" type="ORF">NFI88_05590</name>
</gene>